<dbReference type="SMART" id="SM00257">
    <property type="entry name" value="LysM"/>
    <property type="match status" value="1"/>
</dbReference>
<dbReference type="InterPro" id="IPR036779">
    <property type="entry name" value="LysM_dom_sf"/>
</dbReference>
<dbReference type="GO" id="GO:0009253">
    <property type="term" value="P:peptidoglycan catabolic process"/>
    <property type="evidence" value="ECO:0007669"/>
    <property type="project" value="InterPro"/>
</dbReference>
<evidence type="ECO:0000256" key="5">
    <source>
        <dbReference type="ARBA" id="ARBA00023316"/>
    </source>
</evidence>
<dbReference type="EMBL" id="OB685571">
    <property type="protein sequence ID" value="CAD7237187.1"/>
    <property type="molecule type" value="Genomic_DNA"/>
</dbReference>
<dbReference type="FunFam" id="3.40.630.40:FF:000001">
    <property type="entry name" value="N-acetylmuramoyl-L-alanine amidase"/>
    <property type="match status" value="1"/>
</dbReference>
<gene>
    <name evidence="7" type="ORF">CTOB1V02_LOCUS15002</name>
</gene>
<dbReference type="GO" id="GO:0071555">
    <property type="term" value="P:cell wall organization"/>
    <property type="evidence" value="ECO:0007669"/>
    <property type="project" value="UniProtKB-KW"/>
</dbReference>
<dbReference type="SUPFAM" id="SSF54106">
    <property type="entry name" value="LysM domain"/>
    <property type="match status" value="1"/>
</dbReference>
<keyword evidence="4" id="KW-0378">Hydrolase</keyword>
<evidence type="ECO:0000256" key="3">
    <source>
        <dbReference type="ARBA" id="ARBA00022764"/>
    </source>
</evidence>
<dbReference type="InterPro" id="IPR018392">
    <property type="entry name" value="LysM"/>
</dbReference>
<dbReference type="PROSITE" id="PS51782">
    <property type="entry name" value="LYSM"/>
    <property type="match status" value="1"/>
</dbReference>
<dbReference type="SUPFAM" id="SSF53187">
    <property type="entry name" value="Zn-dependent exopeptidases"/>
    <property type="match status" value="1"/>
</dbReference>
<evidence type="ECO:0000313" key="7">
    <source>
        <dbReference type="EMBL" id="CAD7237187.1"/>
    </source>
</evidence>
<feature type="compositionally biased region" description="Polar residues" evidence="6">
    <location>
        <begin position="1"/>
        <end position="11"/>
    </location>
</feature>
<organism evidence="7">
    <name type="scientific">Cyprideis torosa</name>
    <dbReference type="NCBI Taxonomy" id="163714"/>
    <lineage>
        <taxon>Eukaryota</taxon>
        <taxon>Metazoa</taxon>
        <taxon>Ecdysozoa</taxon>
        <taxon>Arthropoda</taxon>
        <taxon>Crustacea</taxon>
        <taxon>Oligostraca</taxon>
        <taxon>Ostracoda</taxon>
        <taxon>Podocopa</taxon>
        <taxon>Podocopida</taxon>
        <taxon>Cytherocopina</taxon>
        <taxon>Cytheroidea</taxon>
        <taxon>Cytherideidae</taxon>
        <taxon>Cyprideis</taxon>
    </lineage>
</organism>
<evidence type="ECO:0000256" key="4">
    <source>
        <dbReference type="ARBA" id="ARBA00022801"/>
    </source>
</evidence>
<keyword evidence="5" id="KW-0961">Cell wall biogenesis/degradation</keyword>
<feature type="region of interest" description="Disordered" evidence="6">
    <location>
        <begin position="1"/>
        <end position="46"/>
    </location>
</feature>
<keyword evidence="3" id="KW-0574">Periplasm</keyword>
<dbReference type="CDD" id="cd00118">
    <property type="entry name" value="LysM"/>
    <property type="match status" value="1"/>
</dbReference>
<dbReference type="GO" id="GO:0008745">
    <property type="term" value="F:N-acetylmuramoyl-L-alanine amidase activity"/>
    <property type="evidence" value="ECO:0007669"/>
    <property type="project" value="InterPro"/>
</dbReference>
<dbReference type="InterPro" id="IPR050695">
    <property type="entry name" value="N-acetylmuramoyl_amidase_3"/>
</dbReference>
<comment type="subcellular location">
    <subcellularLocation>
        <location evidence="1">Periplasm</location>
    </subcellularLocation>
</comment>
<name>A0A7R8ZU78_9CRUS</name>
<dbReference type="Gene3D" id="3.40.630.40">
    <property type="entry name" value="Zn-dependent exopeptidases"/>
    <property type="match status" value="1"/>
</dbReference>
<dbReference type="OrthoDB" id="8300310at2759"/>
<dbReference type="Pfam" id="PF01520">
    <property type="entry name" value="Amidase_3"/>
    <property type="match status" value="1"/>
</dbReference>
<dbReference type="InterPro" id="IPR002508">
    <property type="entry name" value="MurNAc-LAA_cat"/>
</dbReference>
<dbReference type="Gene3D" id="3.10.350.10">
    <property type="entry name" value="LysM domain"/>
    <property type="match status" value="1"/>
</dbReference>
<dbReference type="AlphaFoldDB" id="A0A7R8ZU78"/>
<proteinExistence type="predicted"/>
<dbReference type="SMART" id="SM00646">
    <property type="entry name" value="Ami_3"/>
    <property type="match status" value="1"/>
</dbReference>
<dbReference type="PANTHER" id="PTHR30404">
    <property type="entry name" value="N-ACETYLMURAMOYL-L-ALANINE AMIDASE"/>
    <property type="match status" value="1"/>
</dbReference>
<sequence length="344" mass="37186">MKAQGSSQVLTVSLRAGSTGAKTASQKPAPRKQAATPARSTTQAPARHGEFVVVIDPGHGGHDPGAIGKKGTREKDVVLAVSRKLKARIDAAPGMRAIMTRSNDTFVPLRKRIDIARNNNADLFVSVHADANHSSRIRGSSVYILSENGASSEAARLLARSENSAYEVKIGDVRLAGNNAKVASILLDLSQNETMDRSLELAKSTLHELARVSNPLRRKVESAGFVVLKAPDIPSVLVETAFISNPQEEKRLRTASYQQKLADAMFRGVRKFQVAHAPETVRRGRTQRAATRPGGTRNYVVRSGDSLSRIADRHGVSVSDIKAANRLNSSNIRIGQRLRIPTNT</sequence>
<evidence type="ECO:0000256" key="2">
    <source>
        <dbReference type="ARBA" id="ARBA00022729"/>
    </source>
</evidence>
<accession>A0A7R8ZU78</accession>
<reference evidence="7" key="1">
    <citation type="submission" date="2020-11" db="EMBL/GenBank/DDBJ databases">
        <authorList>
            <person name="Tran Van P."/>
        </authorList>
    </citation>
    <scope>NUCLEOTIDE SEQUENCE</scope>
</reference>
<dbReference type="PANTHER" id="PTHR30404:SF0">
    <property type="entry name" value="N-ACETYLMURAMOYL-L-ALANINE AMIDASE AMIC"/>
    <property type="match status" value="1"/>
</dbReference>
<protein>
    <submittedName>
        <fullName evidence="7">Uncharacterized protein</fullName>
    </submittedName>
</protein>
<keyword evidence="2" id="KW-0732">Signal</keyword>
<evidence type="ECO:0000256" key="1">
    <source>
        <dbReference type="ARBA" id="ARBA00004418"/>
    </source>
</evidence>
<evidence type="ECO:0000256" key="6">
    <source>
        <dbReference type="SAM" id="MobiDB-lite"/>
    </source>
</evidence>
<dbReference type="CDD" id="cd02696">
    <property type="entry name" value="MurNAc-LAA"/>
    <property type="match status" value="1"/>
</dbReference>
<dbReference type="Pfam" id="PF01476">
    <property type="entry name" value="LysM"/>
    <property type="match status" value="1"/>
</dbReference>